<protein>
    <submittedName>
        <fullName evidence="2">Uncharacterized protein</fullName>
    </submittedName>
</protein>
<comment type="caution">
    <text evidence="2">The sequence shown here is derived from an EMBL/GenBank/DDBJ whole genome shotgun (WGS) entry which is preliminary data.</text>
</comment>
<evidence type="ECO:0000313" key="3">
    <source>
        <dbReference type="Proteomes" id="UP000070531"/>
    </source>
</evidence>
<keyword evidence="1" id="KW-1133">Transmembrane helix</keyword>
<organism evidence="2">
    <name type="scientific">Prevotella amnii</name>
    <dbReference type="NCBI Taxonomy" id="419005"/>
    <lineage>
        <taxon>Bacteria</taxon>
        <taxon>Pseudomonadati</taxon>
        <taxon>Bacteroidota</taxon>
        <taxon>Bacteroidia</taxon>
        <taxon>Bacteroidales</taxon>
        <taxon>Prevotellaceae</taxon>
        <taxon>Prevotella</taxon>
    </lineage>
</organism>
<keyword evidence="1" id="KW-0812">Transmembrane</keyword>
<feature type="transmembrane region" description="Helical" evidence="1">
    <location>
        <begin position="6"/>
        <end position="29"/>
    </location>
</feature>
<accession>A0A134BDP7</accession>
<reference evidence="2 3" key="1">
    <citation type="submission" date="2016-01" db="EMBL/GenBank/DDBJ databases">
        <authorList>
            <person name="Oliw E.H."/>
        </authorList>
    </citation>
    <scope>NUCLEOTIDE SEQUENCE [LARGE SCALE GENOMIC DNA]</scope>
    <source>
        <strain evidence="2 3">DNF00307</strain>
    </source>
</reference>
<evidence type="ECO:0000256" key="1">
    <source>
        <dbReference type="SAM" id="Phobius"/>
    </source>
</evidence>
<dbReference type="Proteomes" id="UP000070531">
    <property type="component" value="Unassembled WGS sequence"/>
</dbReference>
<sequence length="42" mass="5012">MFFRFSLIVFMGFRWCFLCFFGENGAFWGSFKAFLRGHKGAF</sequence>
<keyword evidence="1" id="KW-0472">Membrane</keyword>
<dbReference type="AlphaFoldDB" id="A0A134BDP7"/>
<proteinExistence type="predicted"/>
<dbReference type="PATRIC" id="fig|419005.5.peg.1049"/>
<dbReference type="EMBL" id="LSDL01000050">
    <property type="protein sequence ID" value="KXB78000.1"/>
    <property type="molecule type" value="Genomic_DNA"/>
</dbReference>
<name>A0A134BDP7_9BACT</name>
<gene>
    <name evidence="2" type="ORF">HMPREF1860_01042</name>
</gene>
<evidence type="ECO:0000313" key="2">
    <source>
        <dbReference type="EMBL" id="KXB78000.1"/>
    </source>
</evidence>